<comment type="subcellular location">
    <subcellularLocation>
        <location evidence="1">Golgi apparatus membrane</location>
        <topology evidence="1">Single-pass type II membrane protein</topology>
    </subcellularLocation>
</comment>
<accession>A0AAD9V512</accession>
<keyword evidence="9 14" id="KW-1133">Transmembrane helix</keyword>
<evidence type="ECO:0000256" key="8">
    <source>
        <dbReference type="ARBA" id="ARBA00022968"/>
    </source>
</evidence>
<evidence type="ECO:0000256" key="4">
    <source>
        <dbReference type="ARBA" id="ARBA00012671"/>
    </source>
</evidence>
<feature type="transmembrane region" description="Helical" evidence="14">
    <location>
        <begin position="12"/>
        <end position="31"/>
    </location>
</feature>
<keyword evidence="11 14" id="KW-0472">Membrane</keyword>
<dbReference type="GO" id="GO:0000139">
    <property type="term" value="C:Golgi membrane"/>
    <property type="evidence" value="ECO:0007669"/>
    <property type="project" value="UniProtKB-SubCell"/>
</dbReference>
<reference evidence="16" key="1">
    <citation type="journal article" date="2023" name="G3 (Bethesda)">
        <title>Whole genome assembly and annotation of the endangered Caribbean coral Acropora cervicornis.</title>
        <authorList>
            <person name="Selwyn J.D."/>
            <person name="Vollmer S.V."/>
        </authorList>
    </citation>
    <scope>NUCLEOTIDE SEQUENCE</scope>
    <source>
        <strain evidence="16">K2</strain>
    </source>
</reference>
<evidence type="ECO:0000256" key="1">
    <source>
        <dbReference type="ARBA" id="ARBA00004323"/>
    </source>
</evidence>
<evidence type="ECO:0000256" key="7">
    <source>
        <dbReference type="ARBA" id="ARBA00022692"/>
    </source>
</evidence>
<evidence type="ECO:0000256" key="14">
    <source>
        <dbReference type="SAM" id="Phobius"/>
    </source>
</evidence>
<evidence type="ECO:0000256" key="2">
    <source>
        <dbReference type="ARBA" id="ARBA00004922"/>
    </source>
</evidence>
<dbReference type="Proteomes" id="UP001249851">
    <property type="component" value="Unassembled WGS sequence"/>
</dbReference>
<dbReference type="InterPro" id="IPR026116">
    <property type="entry name" value="GT18_cat"/>
</dbReference>
<dbReference type="PANTHER" id="PTHR15075:SF2">
    <property type="entry name" value="ALPHA-1,6-MANNOSYLGLYCOPROTEIN 6-BETA-N-ACETYLGLUCOSAMINYLTRANSFERASE"/>
    <property type="match status" value="1"/>
</dbReference>
<comment type="catalytic activity">
    <reaction evidence="13">
        <text>N(4)-{beta-D-GlcNAc-(1-&gt;2)-[beta-D-GlcNAc-(1-&gt;4)]-alpha-D-Man-(1-&gt;3)-[beta-D-GlcNAc-(1-&gt;2)-alpha-D-Man-(1-&gt;6)]-beta-D-Man-(1-&gt;4)-beta-D-GlcNAc-(1-&gt;4)-beta-D-GlcNAc}-L-asparaginyl-[protein] + UDP-N-acetyl-alpha-D-glucosamine = N(4)-{beta-D-GlcNAc-(1-&gt;2)-[beta-D-GlcNAc-(1-&gt;4)]-alpha-D-Man-(1-&gt;3)-[beta-D-GlcNAc-(1-&gt;2)-[beta-D-GlcNAc-(1-&gt;6)]-alpha-D-Man-(1-&gt;6)]-beta-D-Man-(1-&gt;4)-beta-D-GlcNAc-(1-&gt;4)-beta-D-GlcNAc}-L-asparaginyl-[protein] + UDP + H(+)</text>
        <dbReference type="Rhea" id="RHEA:16921"/>
        <dbReference type="Rhea" id="RHEA-COMP:14374"/>
        <dbReference type="Rhea" id="RHEA-COMP:14377"/>
        <dbReference type="ChEBI" id="CHEBI:15378"/>
        <dbReference type="ChEBI" id="CHEBI:57705"/>
        <dbReference type="ChEBI" id="CHEBI:58223"/>
        <dbReference type="ChEBI" id="CHEBI:139507"/>
        <dbReference type="ChEBI" id="CHEBI:139510"/>
        <dbReference type="EC" id="2.4.1.155"/>
    </reaction>
</comment>
<protein>
    <recommendedName>
        <fullName evidence="4">alpha-1,6-mannosyl-glycoprotein 6-beta-N-acetylglucosaminyltransferase</fullName>
        <ecNumber evidence="4">2.4.1.155</ecNumber>
    </recommendedName>
</protein>
<comment type="caution">
    <text evidence="16">The sequence shown here is derived from an EMBL/GenBank/DDBJ whole genome shotgun (WGS) entry which is preliminary data.</text>
</comment>
<keyword evidence="10" id="KW-0333">Golgi apparatus</keyword>
<evidence type="ECO:0000256" key="13">
    <source>
        <dbReference type="ARBA" id="ARBA00048243"/>
    </source>
</evidence>
<keyword evidence="7 14" id="KW-0812">Transmembrane</keyword>
<evidence type="ECO:0000313" key="17">
    <source>
        <dbReference type="Proteomes" id="UP001249851"/>
    </source>
</evidence>
<keyword evidence="8" id="KW-0735">Signal-anchor</keyword>
<gene>
    <name evidence="16" type="ORF">P5673_015486</name>
</gene>
<name>A0AAD9V512_ACRCE</name>
<dbReference type="Pfam" id="PF15024">
    <property type="entry name" value="Glyco_transf_18"/>
    <property type="match status" value="3"/>
</dbReference>
<comment type="similarity">
    <text evidence="3">Belongs to the glycosyltransferase 18 family.</text>
</comment>
<dbReference type="PANTHER" id="PTHR15075">
    <property type="entry name" value="ALPHA-MANNOSIDE BETA-1,6-N-ACETYLGLUCOSAMINYLTRANSFERASE"/>
    <property type="match status" value="1"/>
</dbReference>
<dbReference type="AlphaFoldDB" id="A0AAD9V512"/>
<sequence length="591" mass="68173">MSWVRGRRGSFLLVFATILCILTALVNYNILKGLPSDRAHWSGFTSQGDWQNSDVEERLIRLEKHVFGKVNNSIQQQKDTAQRLEELEQQLNIDDWLFPFCQYKVSWMQNLWQTNAKCYVSRHNLKPDSLCSILIYLSEVEKFCPVLPWRQKNATSEQKVATMRLELEDSFINDLTALNLQWIRDRVTRMWPHWVKGAKEFEKEGSLRRQHHAKKIFIFLGTYAFQPNWLDRAFTGAPLGEMVQWNAFMPEFDLIFTDYNGLTYMQMNLIPNLSPYMCRIRILDSFGTDAEFNYASYSEPIPGGKSVWAMGELNLRQILTMFPHSPDNLFLGFVVSAPVPVDAQPLRKKPEEEIKKNVPDYVITHGILSKPDLEKLLKETKVFIGLGFPYEGPAPLEAIAQGCIFLNAKFDPPHSRLNTLFFKGKPTLRELSSQHPYAEVFIGEPHVKTIDIGNLSLVEDTIKSILNTEVKPYLPFEWTPKGMLERVNAFTEYLHFCEHVERWPPLSEMKLLMGETGKSCVEVCKIFGAKCGSVLREQSLMAPCYNLSKQSCTLQSQPLLFNCVRKDPNLKRLCPCRDFQSQQVAFCKQCH</sequence>
<keyword evidence="6" id="KW-0808">Transferase</keyword>
<keyword evidence="17" id="KW-1185">Reference proteome</keyword>
<dbReference type="EMBL" id="JARQWQ010000032">
    <property type="protein sequence ID" value="KAK2561514.1"/>
    <property type="molecule type" value="Genomic_DNA"/>
</dbReference>
<dbReference type="GO" id="GO:0006487">
    <property type="term" value="P:protein N-linked glycosylation"/>
    <property type="evidence" value="ECO:0007669"/>
    <property type="project" value="TreeGrafter"/>
</dbReference>
<evidence type="ECO:0000256" key="9">
    <source>
        <dbReference type="ARBA" id="ARBA00022989"/>
    </source>
</evidence>
<evidence type="ECO:0000256" key="3">
    <source>
        <dbReference type="ARBA" id="ARBA00007477"/>
    </source>
</evidence>
<evidence type="ECO:0000256" key="5">
    <source>
        <dbReference type="ARBA" id="ARBA00022676"/>
    </source>
</evidence>
<evidence type="ECO:0000256" key="10">
    <source>
        <dbReference type="ARBA" id="ARBA00023034"/>
    </source>
</evidence>
<keyword evidence="12" id="KW-0325">Glycoprotein</keyword>
<proteinExistence type="inferred from homology"/>
<evidence type="ECO:0000259" key="15">
    <source>
        <dbReference type="Pfam" id="PF15024"/>
    </source>
</evidence>
<evidence type="ECO:0000256" key="11">
    <source>
        <dbReference type="ARBA" id="ARBA00023136"/>
    </source>
</evidence>
<evidence type="ECO:0000256" key="12">
    <source>
        <dbReference type="ARBA" id="ARBA00023180"/>
    </source>
</evidence>
<evidence type="ECO:0000256" key="6">
    <source>
        <dbReference type="ARBA" id="ARBA00022679"/>
    </source>
</evidence>
<organism evidence="16 17">
    <name type="scientific">Acropora cervicornis</name>
    <name type="common">Staghorn coral</name>
    <dbReference type="NCBI Taxonomy" id="6130"/>
    <lineage>
        <taxon>Eukaryota</taxon>
        <taxon>Metazoa</taxon>
        <taxon>Cnidaria</taxon>
        <taxon>Anthozoa</taxon>
        <taxon>Hexacorallia</taxon>
        <taxon>Scleractinia</taxon>
        <taxon>Astrocoeniina</taxon>
        <taxon>Acroporidae</taxon>
        <taxon>Acropora</taxon>
    </lineage>
</organism>
<evidence type="ECO:0000313" key="16">
    <source>
        <dbReference type="EMBL" id="KAK2561514.1"/>
    </source>
</evidence>
<feature type="domain" description="Glycosyltransferase family 18 catalytic" evidence="15">
    <location>
        <begin position="118"/>
        <end position="246"/>
    </location>
</feature>
<dbReference type="EC" id="2.4.1.155" evidence="4"/>
<feature type="domain" description="Glycosyltransferase family 18 catalytic" evidence="15">
    <location>
        <begin position="352"/>
        <end position="576"/>
    </location>
</feature>
<reference evidence="16" key="2">
    <citation type="journal article" date="2023" name="Science">
        <title>Genomic signatures of disease resistance in endangered staghorn corals.</title>
        <authorList>
            <person name="Vollmer S.V."/>
            <person name="Selwyn J.D."/>
            <person name="Despard B.A."/>
            <person name="Roesel C.L."/>
        </authorList>
    </citation>
    <scope>NUCLEOTIDE SEQUENCE</scope>
    <source>
        <strain evidence="16">K2</strain>
    </source>
</reference>
<feature type="domain" description="Glycosyltransferase family 18 catalytic" evidence="15">
    <location>
        <begin position="251"/>
        <end position="340"/>
    </location>
</feature>
<dbReference type="InterPro" id="IPR052105">
    <property type="entry name" value="MGAT5_Glycosyltransferase"/>
</dbReference>
<keyword evidence="5" id="KW-0328">Glycosyltransferase</keyword>
<dbReference type="GO" id="GO:0030144">
    <property type="term" value="F:alpha-1,6-mannosylglycoprotein 6-beta-N-acetylglucosaminyltransferase activity"/>
    <property type="evidence" value="ECO:0007669"/>
    <property type="project" value="UniProtKB-EC"/>
</dbReference>
<comment type="pathway">
    <text evidence="2">Protein modification; protein glycosylation.</text>
</comment>